<accession>A0A933L093</accession>
<evidence type="ECO:0008006" key="4">
    <source>
        <dbReference type="Google" id="ProtNLM"/>
    </source>
</evidence>
<organism evidence="2 3">
    <name type="scientific">Devosia nanyangense</name>
    <dbReference type="NCBI Taxonomy" id="1228055"/>
    <lineage>
        <taxon>Bacteria</taxon>
        <taxon>Pseudomonadati</taxon>
        <taxon>Pseudomonadota</taxon>
        <taxon>Alphaproteobacteria</taxon>
        <taxon>Hyphomicrobiales</taxon>
        <taxon>Devosiaceae</taxon>
        <taxon>Devosia</taxon>
    </lineage>
</organism>
<name>A0A933L093_9HYPH</name>
<protein>
    <recommendedName>
        <fullName evidence="4">DUF3828 domain-containing protein</fullName>
    </recommendedName>
</protein>
<dbReference type="Proteomes" id="UP000782610">
    <property type="component" value="Unassembled WGS sequence"/>
</dbReference>
<feature type="chain" id="PRO_5037550282" description="DUF3828 domain-containing protein" evidence="1">
    <location>
        <begin position="22"/>
        <end position="169"/>
    </location>
</feature>
<reference evidence="2" key="1">
    <citation type="submission" date="2020-07" db="EMBL/GenBank/DDBJ databases">
        <title>Huge and variable diversity of episymbiotic CPR bacteria and DPANN archaea in groundwater ecosystems.</title>
        <authorList>
            <person name="He C.Y."/>
            <person name="Keren R."/>
            <person name="Whittaker M."/>
            <person name="Farag I.F."/>
            <person name="Doudna J."/>
            <person name="Cate J.H.D."/>
            <person name="Banfield J.F."/>
        </authorList>
    </citation>
    <scope>NUCLEOTIDE SEQUENCE</scope>
    <source>
        <strain evidence="2">NC_groundwater_1586_Pr3_B-0.1um_66_15</strain>
    </source>
</reference>
<evidence type="ECO:0000313" key="3">
    <source>
        <dbReference type="Proteomes" id="UP000782610"/>
    </source>
</evidence>
<dbReference type="AlphaFoldDB" id="A0A933L093"/>
<comment type="caution">
    <text evidence="2">The sequence shown here is derived from an EMBL/GenBank/DDBJ whole genome shotgun (WGS) entry which is preliminary data.</text>
</comment>
<dbReference type="EMBL" id="JACRAF010000004">
    <property type="protein sequence ID" value="MBI4920373.1"/>
    <property type="molecule type" value="Genomic_DNA"/>
</dbReference>
<evidence type="ECO:0000313" key="2">
    <source>
        <dbReference type="EMBL" id="MBI4920373.1"/>
    </source>
</evidence>
<proteinExistence type="predicted"/>
<sequence length="169" mass="18321">MRYLSLAALLATAFTALPAFADEGGMVTLKPEQIGQIFCLSRVGNDTGPIEGLLSDALELAISDAENDNDNWEEANPGEKPPLGDGIPWQAWPDYAPLCTVGLVTLMKTDAKVEIMYAFPDSPDADFTDTLILKRVPMEDYGTAFWRIDNLAYATGSDLKAELIAAFAE</sequence>
<feature type="signal peptide" evidence="1">
    <location>
        <begin position="1"/>
        <end position="21"/>
    </location>
</feature>
<gene>
    <name evidence="2" type="ORF">HY834_01370</name>
</gene>
<evidence type="ECO:0000256" key="1">
    <source>
        <dbReference type="SAM" id="SignalP"/>
    </source>
</evidence>
<keyword evidence="1" id="KW-0732">Signal</keyword>